<feature type="coiled-coil region" evidence="1">
    <location>
        <begin position="79"/>
        <end position="106"/>
    </location>
</feature>
<comment type="caution">
    <text evidence="3">The sequence shown here is derived from an EMBL/GenBank/DDBJ whole genome shotgun (WGS) entry which is preliminary data.</text>
</comment>
<evidence type="ECO:0000256" key="1">
    <source>
        <dbReference type="SAM" id="Coils"/>
    </source>
</evidence>
<dbReference type="EMBL" id="WIXE01003356">
    <property type="protein sequence ID" value="KAK5984017.1"/>
    <property type="molecule type" value="Genomic_DNA"/>
</dbReference>
<sequence>MPSGIEPRSLPCSSRDEDPAPGTSDTGGPIRHHLSQPGAGGASHPRRVQRSTGPREIFDESPERSPIPEEEDSSLACECKEARQYEKKLLKRAAELERQAELAAKELISVRLWNKEELDLILMRQDAERMHLKDELEKCDILRTDLMRLNLGVMGGEIPQRQGHRD</sequence>
<gene>
    <name evidence="3" type="ORF">GCK32_005346</name>
</gene>
<evidence type="ECO:0000313" key="3">
    <source>
        <dbReference type="EMBL" id="KAK5984017.1"/>
    </source>
</evidence>
<accession>A0AAN8IWG0</accession>
<proteinExistence type="predicted"/>
<keyword evidence="4" id="KW-1185">Reference proteome</keyword>
<protein>
    <submittedName>
        <fullName evidence="3">Uncharacterized protein</fullName>
    </submittedName>
</protein>
<organism evidence="3 4">
    <name type="scientific">Trichostrongylus colubriformis</name>
    <name type="common">Black scour worm</name>
    <dbReference type="NCBI Taxonomy" id="6319"/>
    <lineage>
        <taxon>Eukaryota</taxon>
        <taxon>Metazoa</taxon>
        <taxon>Ecdysozoa</taxon>
        <taxon>Nematoda</taxon>
        <taxon>Chromadorea</taxon>
        <taxon>Rhabditida</taxon>
        <taxon>Rhabditina</taxon>
        <taxon>Rhabditomorpha</taxon>
        <taxon>Strongyloidea</taxon>
        <taxon>Trichostrongylidae</taxon>
        <taxon>Trichostrongylus</taxon>
    </lineage>
</organism>
<dbReference type="AlphaFoldDB" id="A0AAN8IWG0"/>
<evidence type="ECO:0000313" key="4">
    <source>
        <dbReference type="Proteomes" id="UP001331761"/>
    </source>
</evidence>
<feature type="compositionally biased region" description="Basic and acidic residues" evidence="2">
    <location>
        <begin position="56"/>
        <end position="67"/>
    </location>
</feature>
<name>A0AAN8IWG0_TRICO</name>
<reference evidence="3 4" key="1">
    <citation type="submission" date="2019-10" db="EMBL/GenBank/DDBJ databases">
        <title>Assembly and Annotation for the nematode Trichostrongylus colubriformis.</title>
        <authorList>
            <person name="Martin J."/>
        </authorList>
    </citation>
    <scope>NUCLEOTIDE SEQUENCE [LARGE SCALE GENOMIC DNA]</scope>
    <source>
        <strain evidence="3">G859</strain>
        <tissue evidence="3">Whole worm</tissue>
    </source>
</reference>
<dbReference type="Proteomes" id="UP001331761">
    <property type="component" value="Unassembled WGS sequence"/>
</dbReference>
<feature type="region of interest" description="Disordered" evidence="2">
    <location>
        <begin position="1"/>
        <end position="75"/>
    </location>
</feature>
<evidence type="ECO:0000256" key="2">
    <source>
        <dbReference type="SAM" id="MobiDB-lite"/>
    </source>
</evidence>
<keyword evidence="1" id="KW-0175">Coiled coil</keyword>